<keyword evidence="6" id="KW-1185">Reference proteome</keyword>
<sequence>MLYFILYGLFVSCQGLQMYMERIPGHAVCGELRCWNDAQPDGNIFSTTSISLYDVTEPGSSIKVASISANAPGLYINQSKAQDLSGSGNISRYSADLSLSFRNNADCVSGSFLCELEFVNTDGAIDTISQKAASESNTAAQANSTISPASSTGATTSSACSCSALTSQISELSGRLDQVERDTAELRLNKSLLEAELASLRQQNTQIQSNFNHLSQQVSEIQGYLNASSVTTGAPSVATQATSVATQATSAVTSAPSTQKPVQTISACTKGVTHTSSREKFLLWNKVEALCDTDTDGGGWIVIQRRVHGDVNFYQDWDNYKNGFGSLDTDFWIGNEIIHNLTSQSYNELRVDMELNGVRYFAHYSIFNVDNEVLNYRMTVSSYSGNAGDSLAYHNEMMFSTLDRDNDKDSRSCATHHTSAWWYKSCYRSNLNGIWGKNAEGGVIWQGISTSHSLTFTEMKLRHV</sequence>
<dbReference type="OrthoDB" id="6121324at2759"/>
<proteinExistence type="predicted"/>
<dbReference type="InterPro" id="IPR036056">
    <property type="entry name" value="Fibrinogen-like_C"/>
</dbReference>
<feature type="signal peptide" evidence="3">
    <location>
        <begin position="1"/>
        <end position="15"/>
    </location>
</feature>
<keyword evidence="2" id="KW-0175">Coiled coil</keyword>
<feature type="chain" id="PRO_5035769956" description="Fibrinogen C-terminal domain-containing protein" evidence="3">
    <location>
        <begin position="16"/>
        <end position="464"/>
    </location>
</feature>
<evidence type="ECO:0000259" key="4">
    <source>
        <dbReference type="PROSITE" id="PS51406"/>
    </source>
</evidence>
<comment type="caution">
    <text evidence="5">The sequence shown here is derived from an EMBL/GenBank/DDBJ whole genome shotgun (WGS) entry which is preliminary data.</text>
</comment>
<evidence type="ECO:0000313" key="5">
    <source>
        <dbReference type="EMBL" id="CAG5123959.1"/>
    </source>
</evidence>
<evidence type="ECO:0000313" key="6">
    <source>
        <dbReference type="Proteomes" id="UP000678393"/>
    </source>
</evidence>
<feature type="domain" description="Fibrinogen C-terminal" evidence="4">
    <location>
        <begin position="259"/>
        <end position="464"/>
    </location>
</feature>
<evidence type="ECO:0000256" key="2">
    <source>
        <dbReference type="SAM" id="Coils"/>
    </source>
</evidence>
<dbReference type="Gene3D" id="6.10.250.3110">
    <property type="match status" value="1"/>
</dbReference>
<dbReference type="Proteomes" id="UP000678393">
    <property type="component" value="Unassembled WGS sequence"/>
</dbReference>
<protein>
    <recommendedName>
        <fullName evidence="4">Fibrinogen C-terminal domain-containing protein</fullName>
    </recommendedName>
</protein>
<name>A0A8S3Z4G9_9EUPU</name>
<accession>A0A8S3Z4G9</accession>
<dbReference type="SMART" id="SM00186">
    <property type="entry name" value="FBG"/>
    <property type="match status" value="1"/>
</dbReference>
<dbReference type="Gene3D" id="3.90.215.10">
    <property type="entry name" value="Gamma Fibrinogen, chain A, domain 1"/>
    <property type="match status" value="1"/>
</dbReference>
<dbReference type="PROSITE" id="PS51406">
    <property type="entry name" value="FIBRINOGEN_C_2"/>
    <property type="match status" value="1"/>
</dbReference>
<keyword evidence="3" id="KW-0732">Signal</keyword>
<feature type="coiled-coil region" evidence="2">
    <location>
        <begin position="162"/>
        <end position="217"/>
    </location>
</feature>
<keyword evidence="1" id="KW-1015">Disulfide bond</keyword>
<evidence type="ECO:0000256" key="1">
    <source>
        <dbReference type="ARBA" id="ARBA00023157"/>
    </source>
</evidence>
<dbReference type="InterPro" id="IPR050373">
    <property type="entry name" value="Fibrinogen_C-term_domain"/>
</dbReference>
<dbReference type="InterPro" id="IPR002181">
    <property type="entry name" value="Fibrinogen_a/b/g_C_dom"/>
</dbReference>
<dbReference type="GO" id="GO:0005615">
    <property type="term" value="C:extracellular space"/>
    <property type="evidence" value="ECO:0007669"/>
    <property type="project" value="TreeGrafter"/>
</dbReference>
<gene>
    <name evidence="5" type="ORF">CUNI_LOCUS9517</name>
</gene>
<dbReference type="Pfam" id="PF00147">
    <property type="entry name" value="Fibrinogen_C"/>
    <property type="match status" value="1"/>
</dbReference>
<dbReference type="AlphaFoldDB" id="A0A8S3Z4G9"/>
<evidence type="ECO:0000256" key="3">
    <source>
        <dbReference type="SAM" id="SignalP"/>
    </source>
</evidence>
<dbReference type="PROSITE" id="PS00514">
    <property type="entry name" value="FIBRINOGEN_C_1"/>
    <property type="match status" value="1"/>
</dbReference>
<reference evidence="5" key="1">
    <citation type="submission" date="2021-04" db="EMBL/GenBank/DDBJ databases">
        <authorList>
            <consortium name="Molecular Ecology Group"/>
        </authorList>
    </citation>
    <scope>NUCLEOTIDE SEQUENCE</scope>
</reference>
<dbReference type="PANTHER" id="PTHR19143">
    <property type="entry name" value="FIBRINOGEN/TENASCIN/ANGIOPOEITIN"/>
    <property type="match status" value="1"/>
</dbReference>
<dbReference type="EMBL" id="CAJHNH020001662">
    <property type="protein sequence ID" value="CAG5123959.1"/>
    <property type="molecule type" value="Genomic_DNA"/>
</dbReference>
<dbReference type="InterPro" id="IPR014716">
    <property type="entry name" value="Fibrinogen_a/b/g_C_1"/>
</dbReference>
<dbReference type="CDD" id="cd00087">
    <property type="entry name" value="FReD"/>
    <property type="match status" value="1"/>
</dbReference>
<dbReference type="InterPro" id="IPR020837">
    <property type="entry name" value="Fibrinogen_CS"/>
</dbReference>
<organism evidence="5 6">
    <name type="scientific">Candidula unifasciata</name>
    <dbReference type="NCBI Taxonomy" id="100452"/>
    <lineage>
        <taxon>Eukaryota</taxon>
        <taxon>Metazoa</taxon>
        <taxon>Spiralia</taxon>
        <taxon>Lophotrochozoa</taxon>
        <taxon>Mollusca</taxon>
        <taxon>Gastropoda</taxon>
        <taxon>Heterobranchia</taxon>
        <taxon>Euthyneura</taxon>
        <taxon>Panpulmonata</taxon>
        <taxon>Eupulmonata</taxon>
        <taxon>Stylommatophora</taxon>
        <taxon>Helicina</taxon>
        <taxon>Helicoidea</taxon>
        <taxon>Geomitridae</taxon>
        <taxon>Candidula</taxon>
    </lineage>
</organism>
<dbReference type="SUPFAM" id="SSF56496">
    <property type="entry name" value="Fibrinogen C-terminal domain-like"/>
    <property type="match status" value="1"/>
</dbReference>